<name>A0AAN1FIE2_9VIBR</name>
<accession>A0AAN1FIE2</accession>
<evidence type="ECO:0000259" key="1">
    <source>
        <dbReference type="Pfam" id="PF01882"/>
    </source>
</evidence>
<gene>
    <name evidence="2" type="ORF">BSZ05_16090</name>
</gene>
<dbReference type="Pfam" id="PF01882">
    <property type="entry name" value="DUF58"/>
    <property type="match status" value="1"/>
</dbReference>
<proteinExistence type="predicted"/>
<dbReference type="PANTHER" id="PTHR33608">
    <property type="entry name" value="BLL2464 PROTEIN"/>
    <property type="match status" value="1"/>
</dbReference>
<evidence type="ECO:0000313" key="2">
    <source>
        <dbReference type="EMBL" id="ASI91202.1"/>
    </source>
</evidence>
<reference evidence="3" key="1">
    <citation type="submission" date="2016-12" db="EMBL/GenBank/DDBJ databases">
        <title>Comparative genomic analysis reveals the diversity, evolution, and environmental adaptation strategies of the genus Vibrio.</title>
        <authorList>
            <person name="Lin H."/>
            <person name="Wang X."/>
            <person name="Zhang X.-H."/>
        </authorList>
    </citation>
    <scope>NUCLEOTIDE SEQUENCE [LARGE SCALE GENOMIC DNA]</scope>
    <source>
        <strain evidence="3">QT6D1</strain>
    </source>
</reference>
<dbReference type="AlphaFoldDB" id="A0AAN1FIE2"/>
<dbReference type="KEGG" id="vsh:BSZ05_16090"/>
<feature type="domain" description="DUF58" evidence="1">
    <location>
        <begin position="54"/>
        <end position="264"/>
    </location>
</feature>
<dbReference type="InterPro" id="IPR002881">
    <property type="entry name" value="DUF58"/>
</dbReference>
<protein>
    <recommendedName>
        <fullName evidence="1">DUF58 domain-containing protein</fullName>
    </recommendedName>
</protein>
<evidence type="ECO:0000313" key="3">
    <source>
        <dbReference type="Proteomes" id="UP000197092"/>
    </source>
</evidence>
<dbReference type="RefSeq" id="WP_088877511.1">
    <property type="nucleotide sequence ID" value="NZ_CP018308.1"/>
</dbReference>
<dbReference type="EMBL" id="CP018308">
    <property type="protein sequence ID" value="ASI91202.1"/>
    <property type="molecule type" value="Genomic_DNA"/>
</dbReference>
<dbReference type="Proteomes" id="UP000197092">
    <property type="component" value="Chromosome 1"/>
</dbReference>
<sequence>MPISDPRIVVDRATLMDLKNKAKRLTLYAKFKPDGIFSGQNSSKFRGQGLSFEELRTYRTGDNIKDIDWKASMRANGRVTKVFTQETDRPALVLCDQRANMFFGSQRYMKSVVAAQLATLIAWLLHLQGDRVGGITMGANQTLVQYPSRTTSQILRYISDITTLNQALRDSPKEKAPAFVPLQETLTTYTPLLGSSGTLVLVIDGLALTNQELDQIKCLSIKHNVMVFLVTDLLEQDYQSASDLLISDGSKQIKLDNNAQDILRYQTASNEHFAKVRRSVHHSGLPFGLLNTVDEPYLQLSQLLREGG</sequence>
<dbReference type="PANTHER" id="PTHR33608:SF12">
    <property type="entry name" value="DUF58 DOMAIN-CONTAINING PROTEIN"/>
    <property type="match status" value="1"/>
</dbReference>
<organism evidence="2 3">
    <name type="scientific">Vibrio mediterranei</name>
    <dbReference type="NCBI Taxonomy" id="689"/>
    <lineage>
        <taxon>Bacteria</taxon>
        <taxon>Pseudomonadati</taxon>
        <taxon>Pseudomonadota</taxon>
        <taxon>Gammaproteobacteria</taxon>
        <taxon>Vibrionales</taxon>
        <taxon>Vibrionaceae</taxon>
        <taxon>Vibrio</taxon>
    </lineage>
</organism>